<proteinExistence type="predicted"/>
<dbReference type="Proteomes" id="UP000294575">
    <property type="component" value="Unassembled WGS sequence"/>
</dbReference>
<reference evidence="1 2" key="1">
    <citation type="submission" date="2019-03" db="EMBL/GenBank/DDBJ databases">
        <title>Genomic Encyclopedia of Type Strains, Phase IV (KMG-IV): sequencing the most valuable type-strain genomes for metagenomic binning, comparative biology and taxonomic classification.</title>
        <authorList>
            <person name="Goeker M."/>
        </authorList>
    </citation>
    <scope>NUCLEOTIDE SEQUENCE [LARGE SCALE GENOMIC DNA]</scope>
    <source>
        <strain evidence="1 2">DSM 28679</strain>
    </source>
</reference>
<organism evidence="1 2">
    <name type="scientific">Thiopseudomonas denitrificans</name>
    <dbReference type="NCBI Taxonomy" id="1501432"/>
    <lineage>
        <taxon>Bacteria</taxon>
        <taxon>Pseudomonadati</taxon>
        <taxon>Pseudomonadota</taxon>
        <taxon>Gammaproteobacteria</taxon>
        <taxon>Pseudomonadales</taxon>
        <taxon>Pseudomonadaceae</taxon>
        <taxon>Thiopseudomonas</taxon>
    </lineage>
</organism>
<name>A0A4R6TXQ9_9GAMM</name>
<dbReference type="EMBL" id="SNYK01000005">
    <property type="protein sequence ID" value="TDQ38096.1"/>
    <property type="molecule type" value="Genomic_DNA"/>
</dbReference>
<accession>A0A4R6TXQ9</accession>
<keyword evidence="2" id="KW-1185">Reference proteome</keyword>
<evidence type="ECO:0000313" key="1">
    <source>
        <dbReference type="EMBL" id="TDQ38096.1"/>
    </source>
</evidence>
<comment type="caution">
    <text evidence="1">The sequence shown here is derived from an EMBL/GenBank/DDBJ whole genome shotgun (WGS) entry which is preliminary data.</text>
</comment>
<sequence>MSIMMAWLLQLRKKNLKMCPELVDHYIEPEAIFLQEQ</sequence>
<evidence type="ECO:0000313" key="2">
    <source>
        <dbReference type="Proteomes" id="UP000294575"/>
    </source>
</evidence>
<gene>
    <name evidence="1" type="ORF">DFQ45_1057</name>
</gene>
<dbReference type="AlphaFoldDB" id="A0A4R6TXQ9"/>
<protein>
    <submittedName>
        <fullName evidence="1">Uncharacterized protein</fullName>
    </submittedName>
</protein>